<protein>
    <recommendedName>
        <fullName evidence="7">Tetratricopeptide repeat protein</fullName>
    </recommendedName>
</protein>
<dbReference type="PANTHER" id="PTHR45586:SF1">
    <property type="entry name" value="LIPOPOLYSACCHARIDE ASSEMBLY PROTEIN B"/>
    <property type="match status" value="1"/>
</dbReference>
<dbReference type="OrthoDB" id="5287111at2"/>
<dbReference type="PANTHER" id="PTHR45586">
    <property type="entry name" value="TPR REPEAT-CONTAINING PROTEIN PA4667"/>
    <property type="match status" value="1"/>
</dbReference>
<keyword evidence="2 3" id="KW-0802">TPR repeat</keyword>
<evidence type="ECO:0000313" key="5">
    <source>
        <dbReference type="EMBL" id="KYG66210.1"/>
    </source>
</evidence>
<feature type="repeat" description="TPR" evidence="3">
    <location>
        <begin position="305"/>
        <end position="338"/>
    </location>
</feature>
<dbReference type="SUPFAM" id="SSF48452">
    <property type="entry name" value="TPR-like"/>
    <property type="match status" value="2"/>
</dbReference>
<dbReference type="SMART" id="SM00028">
    <property type="entry name" value="TPR"/>
    <property type="match status" value="5"/>
</dbReference>
<dbReference type="Pfam" id="PF13432">
    <property type="entry name" value="TPR_16"/>
    <property type="match status" value="3"/>
</dbReference>
<evidence type="ECO:0000313" key="6">
    <source>
        <dbReference type="Proteomes" id="UP000075320"/>
    </source>
</evidence>
<evidence type="ECO:0000256" key="3">
    <source>
        <dbReference type="PROSITE-ProRule" id="PRU00339"/>
    </source>
</evidence>
<keyword evidence="1" id="KW-0677">Repeat</keyword>
<dbReference type="Proteomes" id="UP000075320">
    <property type="component" value="Unassembled WGS sequence"/>
</dbReference>
<feature type="signal peptide" evidence="4">
    <location>
        <begin position="1"/>
        <end position="21"/>
    </location>
</feature>
<dbReference type="RefSeq" id="WP_061833776.1">
    <property type="nucleotide sequence ID" value="NZ_LUKE01000001.1"/>
</dbReference>
<feature type="repeat" description="TPR" evidence="3">
    <location>
        <begin position="420"/>
        <end position="453"/>
    </location>
</feature>
<gene>
    <name evidence="5" type="ORF">AZI86_03880</name>
</gene>
<evidence type="ECO:0000256" key="1">
    <source>
        <dbReference type="ARBA" id="ARBA00022737"/>
    </source>
</evidence>
<feature type="repeat" description="TPR" evidence="3">
    <location>
        <begin position="458"/>
        <end position="491"/>
    </location>
</feature>
<evidence type="ECO:0008006" key="7">
    <source>
        <dbReference type="Google" id="ProtNLM"/>
    </source>
</evidence>
<dbReference type="Pfam" id="PF13174">
    <property type="entry name" value="TPR_6"/>
    <property type="match status" value="1"/>
</dbReference>
<dbReference type="PROSITE" id="PS50005">
    <property type="entry name" value="TPR"/>
    <property type="match status" value="4"/>
</dbReference>
<dbReference type="AlphaFoldDB" id="A0A150WP58"/>
<evidence type="ECO:0000256" key="2">
    <source>
        <dbReference type="ARBA" id="ARBA00022803"/>
    </source>
</evidence>
<comment type="caution">
    <text evidence="5">The sequence shown here is derived from an EMBL/GenBank/DDBJ whole genome shotgun (WGS) entry which is preliminary data.</text>
</comment>
<dbReference type="Gene3D" id="1.25.40.10">
    <property type="entry name" value="Tetratricopeptide repeat domain"/>
    <property type="match status" value="4"/>
</dbReference>
<keyword evidence="6" id="KW-1185">Reference proteome</keyword>
<sequence length="929" mass="105934">MNTIIQIIVAGSLFFGLAVHAAGVNGTIQFQGDTVHMELSGQQSWDYDVKRLDRKGKPVVQMSVPAMDEATIQKLNSFKSEFVTGVSVDQKGPDGKHIISFSLANEGIDSFDYLTDQPSRLIIDFYVNPSSKAAPVAKKEDKSETLPTKLPAKVSKPVVKEQTDKVAKGRKPATADSLVIANNGVSVAMNDGPARSGIFDGGDPDYDRFAIKDYEIKEEAMIRARDNYYIPFPMMESPMTYWDKMKVTPSIYEISPQASEENKQARLLLTLFEKQRYSVFLKTQKWFKEKYPKSEYNEIIDFMTADVHLALWQSEKRIASYEEAMQLYKEAVEKYPKSPLAERTSLKIGYYTLERGDFLGALRAFNEHIENKNFPDNNSISKDMARIGSGLAFMKLNRSVEAVEQFDNVEKNSTNRDLKVEASFRKGDVWFRSKNYPKAVESYEASLKKYPEAQGTYPNAYYNQAESLFLMGKYNKSLDVYRDFIKKFPSDENAAYAMTRVGELLDIFGADTSRVMGAYLETYFRYGESPNAVIARLRLLSARMTAMKPKEVRSAVEEIMSLAKKVDLPNIEQFATVMVADGYTRRKEYQKSIDLLSKYYKENPTSVDVPLMTNRIVSNINDKLESEVESGNFIQSLRTHSQYADTWLKNSKRLDTKYYVGRSFELGGAPNEAEKYYKDVLNRTYAIRGTPEAKEIQVKEQTPGEDELNLRLAAVFTQEQKYNQAYEHLKNIKTPEKLPDHAQIERVNIAVKLLEKRGDNESAIRYLGELLRTWKGQPELVAEPYLKLAELQLKQGRFPEAIQALEMVDQLQTDSGKVAPAVHAKALESLGETLLSKGEDDKAIAAFEKLLEKYEETRPLSSIRYKLGQIYFKRGESKKAAEAWSDFKGDKSEFWKNLAQEQLKNSSWRDDYKKYIKRIPAMSENEQGK</sequence>
<feature type="chain" id="PRO_5007573373" description="Tetratricopeptide repeat protein" evidence="4">
    <location>
        <begin position="22"/>
        <end position="929"/>
    </location>
</feature>
<feature type="repeat" description="TPR" evidence="3">
    <location>
        <begin position="824"/>
        <end position="857"/>
    </location>
</feature>
<dbReference type="EMBL" id="LUKE01000001">
    <property type="protein sequence ID" value="KYG66210.1"/>
    <property type="molecule type" value="Genomic_DNA"/>
</dbReference>
<evidence type="ECO:0000256" key="4">
    <source>
        <dbReference type="SAM" id="SignalP"/>
    </source>
</evidence>
<organism evidence="5 6">
    <name type="scientific">Bdellovibrio bacteriovorus</name>
    <dbReference type="NCBI Taxonomy" id="959"/>
    <lineage>
        <taxon>Bacteria</taxon>
        <taxon>Pseudomonadati</taxon>
        <taxon>Bdellovibrionota</taxon>
        <taxon>Bdellovibrionia</taxon>
        <taxon>Bdellovibrionales</taxon>
        <taxon>Pseudobdellovibrionaceae</taxon>
        <taxon>Bdellovibrio</taxon>
    </lineage>
</organism>
<dbReference type="InterPro" id="IPR011990">
    <property type="entry name" value="TPR-like_helical_dom_sf"/>
</dbReference>
<dbReference type="InterPro" id="IPR051012">
    <property type="entry name" value="CellSynth/LPSAsmb/PSIAsmb"/>
</dbReference>
<reference evidence="5 6" key="1">
    <citation type="submission" date="2016-03" db="EMBL/GenBank/DDBJ databases">
        <authorList>
            <person name="Ploux O."/>
        </authorList>
    </citation>
    <scope>NUCLEOTIDE SEQUENCE [LARGE SCALE GENOMIC DNA]</scope>
    <source>
        <strain evidence="5 6">R0</strain>
    </source>
</reference>
<dbReference type="InterPro" id="IPR019734">
    <property type="entry name" value="TPR_rpt"/>
</dbReference>
<keyword evidence="4" id="KW-0732">Signal</keyword>
<accession>A0A150WP58</accession>
<name>A0A150WP58_BDEBC</name>
<proteinExistence type="predicted"/>